<dbReference type="Proteomes" id="UP000029665">
    <property type="component" value="Unassembled WGS sequence"/>
</dbReference>
<dbReference type="HOGENOM" id="CLU_1262111_0_0_1"/>
<comment type="caution">
    <text evidence="2">The sequence shown here is derived from an EMBL/GenBank/DDBJ whole genome shotgun (WGS) entry which is preliminary data.</text>
</comment>
<gene>
    <name evidence="2" type="ORF">BN946_scf184794.g14</name>
</gene>
<sequence>MAGLPAPPHVTLGDSPSSPTAGTIRRRQNAAIGRSMISEVEELANNERAAWSIAHLEEPPPACYPERERDIRKAKMTSRDQANSSIIPTLDAYDGCGPSGPDSPLVLSNYLPTPRSSRLTRLNLVFPEPEPRAEETPAPPYAESPSNPSSLLSFPADISNASGMVFSSRSPEEPSSAVSSPEVLSPGFSDFTIIDDEDGLLFSPDSGILSPVGVRTGEF</sequence>
<feature type="compositionally biased region" description="Low complexity" evidence="1">
    <location>
        <begin position="143"/>
        <end position="153"/>
    </location>
</feature>
<organism evidence="2 3">
    <name type="scientific">Pycnoporus cinnabarinus</name>
    <name type="common">Cinnabar-red polypore</name>
    <name type="synonym">Trametes cinnabarina</name>
    <dbReference type="NCBI Taxonomy" id="5643"/>
    <lineage>
        <taxon>Eukaryota</taxon>
        <taxon>Fungi</taxon>
        <taxon>Dikarya</taxon>
        <taxon>Basidiomycota</taxon>
        <taxon>Agaricomycotina</taxon>
        <taxon>Agaricomycetes</taxon>
        <taxon>Polyporales</taxon>
        <taxon>Polyporaceae</taxon>
        <taxon>Trametes</taxon>
    </lineage>
</organism>
<evidence type="ECO:0000313" key="2">
    <source>
        <dbReference type="EMBL" id="CDO75207.1"/>
    </source>
</evidence>
<accession>A0A060SL04</accession>
<feature type="region of interest" description="Disordered" evidence="1">
    <location>
        <begin position="74"/>
        <end position="95"/>
    </location>
</feature>
<reference evidence="2" key="1">
    <citation type="submission" date="2014-01" db="EMBL/GenBank/DDBJ databases">
        <title>The genome of the white-rot fungus Pycnoporus cinnabarinus: a basidiomycete model with a versatile arsenal for lignocellulosic biomass breakdown.</title>
        <authorList>
            <person name="Levasseur A."/>
            <person name="Lomascolo A."/>
            <person name="Ruiz-Duenas F.J."/>
            <person name="Uzan E."/>
            <person name="Piumi F."/>
            <person name="Kues U."/>
            <person name="Ram A.F.J."/>
            <person name="Murat C."/>
            <person name="Haon M."/>
            <person name="Benoit I."/>
            <person name="Arfi Y."/>
            <person name="Chevret D."/>
            <person name="Drula E."/>
            <person name="Kwon M.J."/>
            <person name="Gouret P."/>
            <person name="Lesage-Meessen L."/>
            <person name="Lombard V."/>
            <person name="Mariette J."/>
            <person name="Noirot C."/>
            <person name="Park J."/>
            <person name="Patyshakuliyeva A."/>
            <person name="Wieneger R.A.B."/>
            <person name="Wosten H.A.B."/>
            <person name="Martin F."/>
            <person name="Coutinho P.M."/>
            <person name="de Vries R."/>
            <person name="Martinez A.T."/>
            <person name="Klopp C."/>
            <person name="Pontarotti P."/>
            <person name="Henrissat B."/>
            <person name="Record E."/>
        </authorList>
    </citation>
    <scope>NUCLEOTIDE SEQUENCE [LARGE SCALE GENOMIC DNA]</scope>
    <source>
        <strain evidence="2">BRFM137</strain>
    </source>
</reference>
<evidence type="ECO:0000256" key="1">
    <source>
        <dbReference type="SAM" id="MobiDB-lite"/>
    </source>
</evidence>
<name>A0A060SL04_PYCCI</name>
<dbReference type="EMBL" id="CCBP010000245">
    <property type="protein sequence ID" value="CDO75207.1"/>
    <property type="molecule type" value="Genomic_DNA"/>
</dbReference>
<feature type="compositionally biased region" description="Low complexity" evidence="1">
    <location>
        <begin position="165"/>
        <end position="184"/>
    </location>
</feature>
<dbReference type="AlphaFoldDB" id="A0A060SL04"/>
<feature type="region of interest" description="Disordered" evidence="1">
    <location>
        <begin position="126"/>
        <end position="184"/>
    </location>
</feature>
<evidence type="ECO:0000313" key="3">
    <source>
        <dbReference type="Proteomes" id="UP000029665"/>
    </source>
</evidence>
<proteinExistence type="predicted"/>
<feature type="region of interest" description="Disordered" evidence="1">
    <location>
        <begin position="1"/>
        <end position="24"/>
    </location>
</feature>
<protein>
    <submittedName>
        <fullName evidence="2">Uncharacterized protein</fullName>
    </submittedName>
</protein>
<keyword evidence="3" id="KW-1185">Reference proteome</keyword>